<protein>
    <recommendedName>
        <fullName evidence="7 20">UDP-N-acetylenolpyruvoylglucosamine reductase</fullName>
        <ecNumber evidence="6 20">1.3.1.98</ecNumber>
    </recommendedName>
    <alternativeName>
        <fullName evidence="18 20">UDP-N-acetylmuramate dehydrogenase</fullName>
    </alternativeName>
</protein>
<comment type="pathway">
    <text evidence="4 20">Cell wall biogenesis; peptidoglycan biosynthesis.</text>
</comment>
<keyword evidence="15 20" id="KW-0560">Oxidoreductase</keyword>
<comment type="caution">
    <text evidence="22">The sequence shown here is derived from an EMBL/GenBank/DDBJ whole genome shotgun (WGS) entry which is preliminary data.</text>
</comment>
<keyword evidence="14 20" id="KW-0573">Peptidoglycan synthesis</keyword>
<keyword evidence="13 20" id="KW-0133">Cell shape</keyword>
<keyword evidence="17 20" id="KW-0961">Cell wall biogenesis/degradation</keyword>
<dbReference type="GO" id="GO:0071949">
    <property type="term" value="F:FAD binding"/>
    <property type="evidence" value="ECO:0007669"/>
    <property type="project" value="InterPro"/>
</dbReference>
<dbReference type="PANTHER" id="PTHR21071">
    <property type="entry name" value="UDP-N-ACETYLENOLPYRUVOYLGLUCOSAMINE REDUCTASE"/>
    <property type="match status" value="1"/>
</dbReference>
<dbReference type="GO" id="GO:0071555">
    <property type="term" value="P:cell wall organization"/>
    <property type="evidence" value="ECO:0007669"/>
    <property type="project" value="UniProtKB-KW"/>
</dbReference>
<dbReference type="NCBIfam" id="TIGR00179">
    <property type="entry name" value="murB"/>
    <property type="match status" value="1"/>
</dbReference>
<feature type="active site" evidence="20">
    <location>
        <position position="335"/>
    </location>
</feature>
<evidence type="ECO:0000256" key="12">
    <source>
        <dbReference type="ARBA" id="ARBA00022857"/>
    </source>
</evidence>
<dbReference type="SUPFAM" id="SSF56176">
    <property type="entry name" value="FAD-binding/transporter-associated domain-like"/>
    <property type="match status" value="1"/>
</dbReference>
<dbReference type="NCBIfam" id="NF000755">
    <property type="entry name" value="PRK00046.1"/>
    <property type="match status" value="1"/>
</dbReference>
<dbReference type="GO" id="GO:0051301">
    <property type="term" value="P:cell division"/>
    <property type="evidence" value="ECO:0007669"/>
    <property type="project" value="UniProtKB-KW"/>
</dbReference>
<evidence type="ECO:0000256" key="1">
    <source>
        <dbReference type="ARBA" id="ARBA00001974"/>
    </source>
</evidence>
<keyword evidence="9 20" id="KW-0132">Cell division</keyword>
<dbReference type="EMBL" id="SNYK01000001">
    <property type="protein sequence ID" value="TDQ40277.1"/>
    <property type="molecule type" value="Genomic_DNA"/>
</dbReference>
<evidence type="ECO:0000256" key="19">
    <source>
        <dbReference type="ARBA" id="ARBA00048914"/>
    </source>
</evidence>
<gene>
    <name evidence="20" type="primary">murB</name>
    <name evidence="22" type="ORF">DFQ45_101412</name>
</gene>
<dbReference type="InterPro" id="IPR006094">
    <property type="entry name" value="Oxid_FAD_bind_N"/>
</dbReference>
<keyword evidence="23" id="KW-1185">Reference proteome</keyword>
<organism evidence="22 23">
    <name type="scientific">Thiopseudomonas denitrificans</name>
    <dbReference type="NCBI Taxonomy" id="1501432"/>
    <lineage>
        <taxon>Bacteria</taxon>
        <taxon>Pseudomonadati</taxon>
        <taxon>Pseudomonadota</taxon>
        <taxon>Gammaproteobacteria</taxon>
        <taxon>Pseudomonadales</taxon>
        <taxon>Pseudomonadaceae</taxon>
        <taxon>Thiopseudomonas</taxon>
    </lineage>
</organism>
<dbReference type="InterPro" id="IPR016166">
    <property type="entry name" value="FAD-bd_PCMH"/>
</dbReference>
<evidence type="ECO:0000256" key="17">
    <source>
        <dbReference type="ARBA" id="ARBA00023316"/>
    </source>
</evidence>
<dbReference type="UniPathway" id="UPA00219"/>
<evidence type="ECO:0000256" key="9">
    <source>
        <dbReference type="ARBA" id="ARBA00022618"/>
    </source>
</evidence>
<evidence type="ECO:0000259" key="21">
    <source>
        <dbReference type="PROSITE" id="PS51387"/>
    </source>
</evidence>
<evidence type="ECO:0000256" key="8">
    <source>
        <dbReference type="ARBA" id="ARBA00022490"/>
    </source>
</evidence>
<dbReference type="InterPro" id="IPR011601">
    <property type="entry name" value="MurB_C"/>
</dbReference>
<evidence type="ECO:0000256" key="3">
    <source>
        <dbReference type="ARBA" id="ARBA00004496"/>
    </source>
</evidence>
<dbReference type="Pfam" id="PF01565">
    <property type="entry name" value="FAD_binding_4"/>
    <property type="match status" value="1"/>
</dbReference>
<keyword evidence="10 20" id="KW-0285">Flavoprotein</keyword>
<proteinExistence type="inferred from homology"/>
<dbReference type="SUPFAM" id="SSF56194">
    <property type="entry name" value="Uridine diphospho-N-Acetylenolpyruvylglucosamine reductase, MurB, C-terminal domain"/>
    <property type="match status" value="1"/>
</dbReference>
<evidence type="ECO:0000256" key="4">
    <source>
        <dbReference type="ARBA" id="ARBA00004752"/>
    </source>
</evidence>
<evidence type="ECO:0000313" key="23">
    <source>
        <dbReference type="Proteomes" id="UP000294575"/>
    </source>
</evidence>
<dbReference type="PROSITE" id="PS51387">
    <property type="entry name" value="FAD_PCMH"/>
    <property type="match status" value="1"/>
</dbReference>
<evidence type="ECO:0000256" key="6">
    <source>
        <dbReference type="ARBA" id="ARBA00012518"/>
    </source>
</evidence>
<feature type="domain" description="FAD-binding PCMH-type" evidence="21">
    <location>
        <begin position="18"/>
        <end position="189"/>
    </location>
</feature>
<evidence type="ECO:0000256" key="5">
    <source>
        <dbReference type="ARBA" id="ARBA00010485"/>
    </source>
</evidence>
<dbReference type="Gene3D" id="3.30.43.10">
    <property type="entry name" value="Uridine Diphospho-n-acetylenolpyruvylglucosamine Reductase, domain 2"/>
    <property type="match status" value="1"/>
</dbReference>
<dbReference type="EC" id="1.3.1.98" evidence="6 20"/>
<dbReference type="AlphaFoldDB" id="A0A4V3D5J2"/>
<dbReference type="Gene3D" id="3.90.78.10">
    <property type="entry name" value="UDP-N-acetylenolpyruvoylglucosamine reductase, C-terminal domain"/>
    <property type="match status" value="1"/>
</dbReference>
<evidence type="ECO:0000256" key="11">
    <source>
        <dbReference type="ARBA" id="ARBA00022827"/>
    </source>
</evidence>
<keyword evidence="8 20" id="KW-0963">Cytoplasm</keyword>
<sequence length="342" mass="37797">MSFQPQEQVDLRPYNTLGVSARARYFTNVRIQPQLQAAMRWAIENDQPWLLLGGGSNLVLAGDVPGLVIRLEMSGKRVVHEDDEHVWVRAQAGENWHELVRWTLEQGWSGLENLSLIPGTAGAAPVQNVGAYGVEVRDVLQQVLVLDALDFGLKHLSVEECRFDYRDSLFKREPGRRVILSIDLRLRKRPQLQLEYGPIRAELERRGISEPTPLDISDAVIAIRQSKLPDPAVLSNAGSFFKNPVIAAGQAAELKQRYPEMVQYPLADGQVKLAAGWLIEQAGWKGKCVGDACVHQQQALVLVNHGAASGADVLALAAQIREDIAGRYGVNLEIEPVVIDAE</sequence>
<evidence type="ECO:0000256" key="16">
    <source>
        <dbReference type="ARBA" id="ARBA00023306"/>
    </source>
</evidence>
<evidence type="ECO:0000256" key="13">
    <source>
        <dbReference type="ARBA" id="ARBA00022960"/>
    </source>
</evidence>
<keyword evidence="16 20" id="KW-0131">Cell cycle</keyword>
<evidence type="ECO:0000313" key="22">
    <source>
        <dbReference type="EMBL" id="TDQ40277.1"/>
    </source>
</evidence>
<dbReference type="Pfam" id="PF02873">
    <property type="entry name" value="MurB_C"/>
    <property type="match status" value="1"/>
</dbReference>
<accession>A0A4V3D5J2</accession>
<evidence type="ECO:0000256" key="15">
    <source>
        <dbReference type="ARBA" id="ARBA00023002"/>
    </source>
</evidence>
<dbReference type="GO" id="GO:0009252">
    <property type="term" value="P:peptidoglycan biosynthetic process"/>
    <property type="evidence" value="ECO:0007669"/>
    <property type="project" value="UniProtKB-UniRule"/>
</dbReference>
<comment type="function">
    <text evidence="2 20">Cell wall formation.</text>
</comment>
<dbReference type="InterPro" id="IPR016167">
    <property type="entry name" value="FAD-bd_PCMH_sub1"/>
</dbReference>
<dbReference type="RefSeq" id="WP_101496964.1">
    <property type="nucleotide sequence ID" value="NZ_LNJZ01000007.1"/>
</dbReference>
<dbReference type="OrthoDB" id="9804753at2"/>
<dbReference type="GO" id="GO:0008762">
    <property type="term" value="F:UDP-N-acetylmuramate dehydrogenase activity"/>
    <property type="evidence" value="ECO:0007669"/>
    <property type="project" value="UniProtKB-UniRule"/>
</dbReference>
<keyword evidence="12 20" id="KW-0521">NADP</keyword>
<reference evidence="22 23" key="1">
    <citation type="submission" date="2019-03" db="EMBL/GenBank/DDBJ databases">
        <title>Genomic Encyclopedia of Type Strains, Phase IV (KMG-IV): sequencing the most valuable type-strain genomes for metagenomic binning, comparative biology and taxonomic classification.</title>
        <authorList>
            <person name="Goeker M."/>
        </authorList>
    </citation>
    <scope>NUCLEOTIDE SEQUENCE [LARGE SCALE GENOMIC DNA]</scope>
    <source>
        <strain evidence="22 23">DSM 28679</strain>
    </source>
</reference>
<comment type="similarity">
    <text evidence="5 20">Belongs to the MurB family.</text>
</comment>
<dbReference type="NCBIfam" id="NF010478">
    <property type="entry name" value="PRK13903.1"/>
    <property type="match status" value="1"/>
</dbReference>
<dbReference type="InterPro" id="IPR003170">
    <property type="entry name" value="MurB"/>
</dbReference>
<dbReference type="InterPro" id="IPR016169">
    <property type="entry name" value="FAD-bd_PCMH_sub2"/>
</dbReference>
<dbReference type="InterPro" id="IPR036318">
    <property type="entry name" value="FAD-bd_PCMH-like_sf"/>
</dbReference>
<dbReference type="GO" id="GO:0008360">
    <property type="term" value="P:regulation of cell shape"/>
    <property type="evidence" value="ECO:0007669"/>
    <property type="project" value="UniProtKB-KW"/>
</dbReference>
<dbReference type="Gene3D" id="3.30.465.10">
    <property type="match status" value="1"/>
</dbReference>
<dbReference type="Proteomes" id="UP000294575">
    <property type="component" value="Unassembled WGS sequence"/>
</dbReference>
<evidence type="ECO:0000256" key="2">
    <source>
        <dbReference type="ARBA" id="ARBA00003921"/>
    </source>
</evidence>
<dbReference type="HAMAP" id="MF_00037">
    <property type="entry name" value="MurB"/>
    <property type="match status" value="1"/>
</dbReference>
<evidence type="ECO:0000256" key="14">
    <source>
        <dbReference type="ARBA" id="ARBA00022984"/>
    </source>
</evidence>
<comment type="catalytic activity">
    <reaction evidence="19 20">
        <text>UDP-N-acetyl-alpha-D-muramate + NADP(+) = UDP-N-acetyl-3-O-(1-carboxyvinyl)-alpha-D-glucosamine + NADPH + H(+)</text>
        <dbReference type="Rhea" id="RHEA:12248"/>
        <dbReference type="ChEBI" id="CHEBI:15378"/>
        <dbReference type="ChEBI" id="CHEBI:57783"/>
        <dbReference type="ChEBI" id="CHEBI:58349"/>
        <dbReference type="ChEBI" id="CHEBI:68483"/>
        <dbReference type="ChEBI" id="CHEBI:70757"/>
        <dbReference type="EC" id="1.3.1.98"/>
    </reaction>
</comment>
<feature type="active site" description="Proton donor" evidence="20">
    <location>
        <position position="239"/>
    </location>
</feature>
<dbReference type="InterPro" id="IPR036635">
    <property type="entry name" value="MurB_C_sf"/>
</dbReference>
<name>A0A4V3D5J2_9GAMM</name>
<dbReference type="PANTHER" id="PTHR21071:SF4">
    <property type="entry name" value="UDP-N-ACETYLENOLPYRUVOYLGLUCOSAMINE REDUCTASE"/>
    <property type="match status" value="1"/>
</dbReference>
<keyword evidence="11 20" id="KW-0274">FAD</keyword>
<comment type="subcellular location">
    <subcellularLocation>
        <location evidence="3 20">Cytoplasm</location>
    </subcellularLocation>
</comment>
<evidence type="ECO:0000256" key="10">
    <source>
        <dbReference type="ARBA" id="ARBA00022630"/>
    </source>
</evidence>
<evidence type="ECO:0000256" key="20">
    <source>
        <dbReference type="HAMAP-Rule" id="MF_00037"/>
    </source>
</evidence>
<dbReference type="GO" id="GO:0005829">
    <property type="term" value="C:cytosol"/>
    <property type="evidence" value="ECO:0007669"/>
    <property type="project" value="TreeGrafter"/>
</dbReference>
<comment type="cofactor">
    <cofactor evidence="1 20">
        <name>FAD</name>
        <dbReference type="ChEBI" id="CHEBI:57692"/>
    </cofactor>
</comment>
<feature type="active site" evidence="20">
    <location>
        <position position="166"/>
    </location>
</feature>
<evidence type="ECO:0000256" key="7">
    <source>
        <dbReference type="ARBA" id="ARBA00015188"/>
    </source>
</evidence>
<evidence type="ECO:0000256" key="18">
    <source>
        <dbReference type="ARBA" id="ARBA00031026"/>
    </source>
</evidence>